<proteinExistence type="predicted"/>
<protein>
    <recommendedName>
        <fullName evidence="2">Ankyrin repeat domain protein</fullName>
    </recommendedName>
</protein>
<gene>
    <name evidence="1" type="ORF">DMENIID0003_04960</name>
</gene>
<sequence length="264" mass="30291">MHNSPNDISGEVIQELNDSARRRRINKFRETFNSLSNYHKQCYLDIATLGLRNHAMSLILIAVAKDQAAVVFFDLLKKNQDFAFSTLKATYRFQRASYKTLFNKLNYRQKEGYRAYLDKSSARTWSTLRKICSNNKEGSSKLRTENSNTDSLGNESLAQKRKRSFQDEFSTLNNSINFLPNSAPLEETTDQYGLNPRGVVPKSTLVDNCIVDFEDQSCDELTSWVIGEQPSSSLRSSILEKFDRLDELEEIRIEPAAKHQHVSQ</sequence>
<accession>A0AAT9GC68</accession>
<name>A0AAT9GC68_9RICK</name>
<evidence type="ECO:0000313" key="1">
    <source>
        <dbReference type="EMBL" id="BFD47422.1"/>
    </source>
</evidence>
<reference evidence="1" key="1">
    <citation type="submission" date="2024-01" db="EMBL/GenBank/DDBJ databases">
        <title>Sequencing the genomes of a sandfly, Sergentomyia squamirostris, and its two endosymbionts.</title>
        <authorList>
            <person name="Itokawa K."/>
            <person name="Sanjoba C."/>
        </authorList>
    </citation>
    <scope>NUCLEOTIDE SEQUENCE</scope>
    <source>
        <strain evidence="1">WSSQ</strain>
    </source>
</reference>
<organism evidence="1">
    <name type="scientific">Wolbachia endosymbiont of Sergentomyia squamirostris</name>
    <dbReference type="NCBI Taxonomy" id="3113640"/>
    <lineage>
        <taxon>Bacteria</taxon>
        <taxon>Pseudomonadati</taxon>
        <taxon>Pseudomonadota</taxon>
        <taxon>Alphaproteobacteria</taxon>
        <taxon>Rickettsiales</taxon>
        <taxon>Anaplasmataceae</taxon>
        <taxon>Wolbachieae</taxon>
        <taxon>Wolbachia</taxon>
    </lineage>
</organism>
<dbReference type="AlphaFoldDB" id="A0AAT9GC68"/>
<evidence type="ECO:0008006" key="2">
    <source>
        <dbReference type="Google" id="ProtNLM"/>
    </source>
</evidence>
<dbReference type="EMBL" id="AP029172">
    <property type="protein sequence ID" value="BFD47422.1"/>
    <property type="molecule type" value="Genomic_DNA"/>
</dbReference>